<dbReference type="PROSITE" id="PS50206">
    <property type="entry name" value="RHODANESE_3"/>
    <property type="match status" value="1"/>
</dbReference>
<name>A0A9W6ZWT3_9STRA</name>
<feature type="domain" description="Rhodanese" evidence="1">
    <location>
        <begin position="21"/>
        <end position="119"/>
    </location>
</feature>
<dbReference type="InterPro" id="IPR036873">
    <property type="entry name" value="Rhodanese-like_dom_sf"/>
</dbReference>
<dbReference type="InterPro" id="IPR001763">
    <property type="entry name" value="Rhodanese-like_dom"/>
</dbReference>
<evidence type="ECO:0000313" key="3">
    <source>
        <dbReference type="Proteomes" id="UP001165122"/>
    </source>
</evidence>
<dbReference type="SUPFAM" id="SSF52821">
    <property type="entry name" value="Rhodanese/Cell cycle control phosphatase"/>
    <property type="match status" value="1"/>
</dbReference>
<dbReference type="Pfam" id="PF00581">
    <property type="entry name" value="Rhodanese"/>
    <property type="match status" value="1"/>
</dbReference>
<evidence type="ECO:0000313" key="2">
    <source>
        <dbReference type="EMBL" id="GMH59426.1"/>
    </source>
</evidence>
<sequence>MGRKPGVSEPSELSSFLETWGSDKIVVVDARNIDFAIEAGDEKTNEYAPIAGTTPNYRPNAVNLPYDRPNKSMDLTPLTTDKSTPIITHCGGGGRGQKAKDFLLANGYENVLNGGGPEDKECWEVFGEL</sequence>
<protein>
    <recommendedName>
        <fullName evidence="1">Rhodanese domain-containing protein</fullName>
    </recommendedName>
</protein>
<dbReference type="CDD" id="cd00158">
    <property type="entry name" value="RHOD"/>
    <property type="match status" value="1"/>
</dbReference>
<dbReference type="AlphaFoldDB" id="A0A9W6ZWT3"/>
<dbReference type="Gene3D" id="3.40.250.10">
    <property type="entry name" value="Rhodanese-like domain"/>
    <property type="match status" value="1"/>
</dbReference>
<comment type="caution">
    <text evidence="2">The sequence shown here is derived from an EMBL/GenBank/DDBJ whole genome shotgun (WGS) entry which is preliminary data.</text>
</comment>
<evidence type="ECO:0000259" key="1">
    <source>
        <dbReference type="PROSITE" id="PS50206"/>
    </source>
</evidence>
<dbReference type="Proteomes" id="UP001165122">
    <property type="component" value="Unassembled WGS sequence"/>
</dbReference>
<accession>A0A9W6ZWT3</accession>
<organism evidence="2 3">
    <name type="scientific">Triparma laevis f. longispina</name>
    <dbReference type="NCBI Taxonomy" id="1714387"/>
    <lineage>
        <taxon>Eukaryota</taxon>
        <taxon>Sar</taxon>
        <taxon>Stramenopiles</taxon>
        <taxon>Ochrophyta</taxon>
        <taxon>Bolidophyceae</taxon>
        <taxon>Parmales</taxon>
        <taxon>Triparmaceae</taxon>
        <taxon>Triparma</taxon>
    </lineage>
</organism>
<keyword evidence="3" id="KW-1185">Reference proteome</keyword>
<reference evidence="3" key="1">
    <citation type="journal article" date="2023" name="Commun. Biol.">
        <title>Genome analysis of Parmales, the sister group of diatoms, reveals the evolutionary specialization of diatoms from phago-mixotrophs to photoautotrophs.</title>
        <authorList>
            <person name="Ban H."/>
            <person name="Sato S."/>
            <person name="Yoshikawa S."/>
            <person name="Yamada K."/>
            <person name="Nakamura Y."/>
            <person name="Ichinomiya M."/>
            <person name="Sato N."/>
            <person name="Blanc-Mathieu R."/>
            <person name="Endo H."/>
            <person name="Kuwata A."/>
            <person name="Ogata H."/>
        </authorList>
    </citation>
    <scope>NUCLEOTIDE SEQUENCE [LARGE SCALE GENOMIC DNA]</scope>
    <source>
        <strain evidence="3">NIES 3700</strain>
    </source>
</reference>
<dbReference type="OrthoDB" id="566238at2759"/>
<gene>
    <name evidence="2" type="ORF">TrLO_g10039</name>
</gene>
<proteinExistence type="predicted"/>
<dbReference type="EMBL" id="BRXW01000489">
    <property type="protein sequence ID" value="GMH59426.1"/>
    <property type="molecule type" value="Genomic_DNA"/>
</dbReference>